<accession>A0A2U9CC35</accession>
<proteinExistence type="predicted"/>
<dbReference type="AlphaFoldDB" id="A0A2U9CC35"/>
<reference evidence="1 2" key="1">
    <citation type="submission" date="2017-12" db="EMBL/GenBank/DDBJ databases">
        <title>Integrating genomic resources of turbot (Scophthalmus maximus) in depth evaluation of genetic and physical mapping variation across individuals.</title>
        <authorList>
            <person name="Martinez P."/>
        </authorList>
    </citation>
    <scope>NUCLEOTIDE SEQUENCE [LARGE SCALE GENOMIC DNA]</scope>
</reference>
<name>A0A2U9CC35_SCOMX</name>
<protein>
    <submittedName>
        <fullName evidence="1">Uncharacterized protein</fullName>
    </submittedName>
</protein>
<sequence length="84" mass="8869">MTSQGARGFVIAGSEDGGAVVPLRVCARLVYFHLYTLGKLIESGPVPSLGGAALDRQFEMCQGGNRRPGRRRDCVDANVGFGVS</sequence>
<evidence type="ECO:0000313" key="2">
    <source>
        <dbReference type="Proteomes" id="UP000246464"/>
    </source>
</evidence>
<dbReference type="EMBL" id="CP026257">
    <property type="protein sequence ID" value="AWP14135.1"/>
    <property type="molecule type" value="Genomic_DNA"/>
</dbReference>
<evidence type="ECO:0000313" key="1">
    <source>
        <dbReference type="EMBL" id="AWP14135.1"/>
    </source>
</evidence>
<gene>
    <name evidence="1" type="ORF">SMAX5B_018014</name>
</gene>
<organism evidence="1 2">
    <name type="scientific">Scophthalmus maximus</name>
    <name type="common">Turbot</name>
    <name type="synonym">Psetta maxima</name>
    <dbReference type="NCBI Taxonomy" id="52904"/>
    <lineage>
        <taxon>Eukaryota</taxon>
        <taxon>Metazoa</taxon>
        <taxon>Chordata</taxon>
        <taxon>Craniata</taxon>
        <taxon>Vertebrata</taxon>
        <taxon>Euteleostomi</taxon>
        <taxon>Actinopterygii</taxon>
        <taxon>Neopterygii</taxon>
        <taxon>Teleostei</taxon>
        <taxon>Neoteleostei</taxon>
        <taxon>Acanthomorphata</taxon>
        <taxon>Carangaria</taxon>
        <taxon>Pleuronectiformes</taxon>
        <taxon>Pleuronectoidei</taxon>
        <taxon>Scophthalmidae</taxon>
        <taxon>Scophthalmus</taxon>
    </lineage>
</organism>
<dbReference type="Proteomes" id="UP000246464">
    <property type="component" value="Chromosome 15"/>
</dbReference>
<keyword evidence="2" id="KW-1185">Reference proteome</keyword>